<accession>A0A0G1CNG7</accession>
<reference evidence="1 2" key="1">
    <citation type="journal article" date="2015" name="Nature">
        <title>rRNA introns, odd ribosomes, and small enigmatic genomes across a large radiation of phyla.</title>
        <authorList>
            <person name="Brown C.T."/>
            <person name="Hug L.A."/>
            <person name="Thomas B.C."/>
            <person name="Sharon I."/>
            <person name="Castelle C.J."/>
            <person name="Singh A."/>
            <person name="Wilkins M.J."/>
            <person name="Williams K.H."/>
            <person name="Banfield J.F."/>
        </authorList>
    </citation>
    <scope>NUCLEOTIDE SEQUENCE [LARGE SCALE GENOMIC DNA]</scope>
</reference>
<dbReference type="Proteomes" id="UP000034050">
    <property type="component" value="Unassembled WGS sequence"/>
</dbReference>
<name>A0A0G1CNG7_9BACT</name>
<gene>
    <name evidence="1" type="ORF">UV61_C0002G0026</name>
</gene>
<proteinExistence type="predicted"/>
<organism evidence="1 2">
    <name type="scientific">Candidatus Gottesmanbacteria bacterium GW2011_GWB1_43_11</name>
    <dbReference type="NCBI Taxonomy" id="1618446"/>
    <lineage>
        <taxon>Bacteria</taxon>
        <taxon>Candidatus Gottesmaniibacteriota</taxon>
    </lineage>
</organism>
<protein>
    <submittedName>
        <fullName evidence="1">Uncharacterized protein</fullName>
    </submittedName>
</protein>
<evidence type="ECO:0000313" key="2">
    <source>
        <dbReference type="Proteomes" id="UP000034050"/>
    </source>
</evidence>
<dbReference type="STRING" id="1618446.UV61_C0002G0026"/>
<comment type="caution">
    <text evidence="1">The sequence shown here is derived from an EMBL/GenBank/DDBJ whole genome shotgun (WGS) entry which is preliminary data.</text>
</comment>
<dbReference type="AlphaFoldDB" id="A0A0G1CNG7"/>
<sequence length="84" mass="9321">MKWWIIIIVPLLLGAWIAYSLEKPCLSGGGLPPPSDVKETHVRNCTCLGFLQLIYSGPTQRGITDSYITEEKCIGLRLPINSSF</sequence>
<dbReference type="EMBL" id="LCFD01000002">
    <property type="protein sequence ID" value="KKS87305.1"/>
    <property type="molecule type" value="Genomic_DNA"/>
</dbReference>
<evidence type="ECO:0000313" key="1">
    <source>
        <dbReference type="EMBL" id="KKS87305.1"/>
    </source>
</evidence>